<reference evidence="4" key="1">
    <citation type="submission" date="2017-02" db="UniProtKB">
        <authorList>
            <consortium name="WormBaseParasite"/>
        </authorList>
    </citation>
    <scope>IDENTIFICATION</scope>
</reference>
<gene>
    <name evidence="2" type="ORF">EVEC_LOCUS9937</name>
</gene>
<name>A0A0N4VIE1_ENTVE</name>
<keyword evidence="1" id="KW-1133">Transmembrane helix</keyword>
<keyword evidence="1" id="KW-0472">Membrane</keyword>
<keyword evidence="1" id="KW-0812">Transmembrane</keyword>
<dbReference type="WBParaSite" id="EVEC_0001059401-mRNA-1">
    <property type="protein sequence ID" value="EVEC_0001059401-mRNA-1"/>
    <property type="gene ID" value="EVEC_0001059401"/>
</dbReference>
<organism evidence="4">
    <name type="scientific">Enterobius vermicularis</name>
    <name type="common">Human pinworm</name>
    <dbReference type="NCBI Taxonomy" id="51028"/>
    <lineage>
        <taxon>Eukaryota</taxon>
        <taxon>Metazoa</taxon>
        <taxon>Ecdysozoa</taxon>
        <taxon>Nematoda</taxon>
        <taxon>Chromadorea</taxon>
        <taxon>Rhabditida</taxon>
        <taxon>Spirurina</taxon>
        <taxon>Oxyuridomorpha</taxon>
        <taxon>Oxyuroidea</taxon>
        <taxon>Oxyuridae</taxon>
        <taxon>Enterobius</taxon>
    </lineage>
</organism>
<keyword evidence="3" id="KW-1185">Reference proteome</keyword>
<dbReference type="AlphaFoldDB" id="A0A0N4VIE1"/>
<accession>A0A0N4VIE1</accession>
<dbReference type="Proteomes" id="UP000274131">
    <property type="component" value="Unassembled WGS sequence"/>
</dbReference>
<evidence type="ECO:0000313" key="2">
    <source>
        <dbReference type="EMBL" id="VDD95186.1"/>
    </source>
</evidence>
<proteinExistence type="predicted"/>
<dbReference type="EMBL" id="UXUI01010397">
    <property type="protein sequence ID" value="VDD95186.1"/>
    <property type="molecule type" value="Genomic_DNA"/>
</dbReference>
<sequence>MFSRAASKRSVLIVIISGVTLGFEPLGLYYLESNWVINYCKVQDVVDPLQLHVSEDSTNTLTVINKIGKFGFEGSAFTFVILAVGRLSAEKRNAILSSARLLTVLTVGRLGIDSEVIDLHRCFGGTATPLRQSSVKQRGLNFLDDIDFD</sequence>
<protein>
    <submittedName>
        <fullName evidence="4">Ammonium_transp domain-containing protein</fullName>
    </submittedName>
</protein>
<evidence type="ECO:0000256" key="1">
    <source>
        <dbReference type="SAM" id="Phobius"/>
    </source>
</evidence>
<feature type="transmembrane region" description="Helical" evidence="1">
    <location>
        <begin position="12"/>
        <end position="31"/>
    </location>
</feature>
<evidence type="ECO:0000313" key="3">
    <source>
        <dbReference type="Proteomes" id="UP000274131"/>
    </source>
</evidence>
<evidence type="ECO:0000313" key="4">
    <source>
        <dbReference type="WBParaSite" id="EVEC_0001059401-mRNA-1"/>
    </source>
</evidence>
<reference evidence="2 3" key="2">
    <citation type="submission" date="2018-10" db="EMBL/GenBank/DDBJ databases">
        <authorList>
            <consortium name="Pathogen Informatics"/>
        </authorList>
    </citation>
    <scope>NUCLEOTIDE SEQUENCE [LARGE SCALE GENOMIC DNA]</scope>
</reference>